<dbReference type="PANTHER" id="PTHR34614:SF2">
    <property type="entry name" value="TRANSPOSASE IS4-LIKE DOMAIN-CONTAINING PROTEIN"/>
    <property type="match status" value="1"/>
</dbReference>
<dbReference type="EMBL" id="DXFG01000109">
    <property type="protein sequence ID" value="HIX37360.1"/>
    <property type="molecule type" value="Genomic_DNA"/>
</dbReference>
<feature type="region of interest" description="Disordered" evidence="1">
    <location>
        <begin position="217"/>
        <end position="247"/>
    </location>
</feature>
<dbReference type="Proteomes" id="UP000824230">
    <property type="component" value="Unassembled WGS sequence"/>
</dbReference>
<name>A0A9D1VL10_9FIRM</name>
<dbReference type="AlphaFoldDB" id="A0A9D1VL10"/>
<evidence type="ECO:0000313" key="3">
    <source>
        <dbReference type="Proteomes" id="UP000824230"/>
    </source>
</evidence>
<sequence>MHVKTITAKGVSRLYIYETYYDKDPATGKPRVRSKMIESLGRLDNLKKIYDDPVAHFKAVCEQRTLEKKKNRSISLTIDLDALMEVREDNLKNVGYGILKELYKELELDKFWNWKTRGLSVKYSIDQIFRLLVFSRILYPGSKKKAFDNRSIFFEDFKGFSLDDIYYSLDIIARNQSALQKWIFDHSEIVCERDLSVSYFDCTNYYFDIGRPDVDTLDEDGNPVDKEGNKAEPKYRKRGPEKNHRPDPIVEMGLLMDRNGIPLAYDLFPGNESEKVHMRPIINRVKNEFSDSRTIFVADRGLNTSDNIYWINGDNKGDYNPRDGYVYGQSVRGADAEFKAWVISGGYQKQELLDEEGNKISFIHKSRIHPKELHVNVTKPGSKKPSKKTVRVDQKQMAYYSEKYAKKQKADRDAMIARAKDLIKHPKKYDKVTSAGSAAYVKNIAFDKTTGEIVEGQILELDEEKIREQELYDGYYSIVTSELELTDLEIREIYRGLAKIEETFKISKSDFRSRPVYVSTNEHIDAHFSTCFTALVLIRLLQAKLGHKYPVGRILDSLRKYNCTKIDTGLYQFLYFDEVIKSCGEVFHKDLNNKYRTQVQIRRILRY</sequence>
<dbReference type="NCBIfam" id="NF033559">
    <property type="entry name" value="transpos_IS1634"/>
    <property type="match status" value="1"/>
</dbReference>
<feature type="compositionally biased region" description="Basic and acidic residues" evidence="1">
    <location>
        <begin position="223"/>
        <end position="247"/>
    </location>
</feature>
<dbReference type="SUPFAM" id="SSF53098">
    <property type="entry name" value="Ribonuclease H-like"/>
    <property type="match status" value="1"/>
</dbReference>
<protein>
    <submittedName>
        <fullName evidence="2">IS1634 family transposase</fullName>
    </submittedName>
</protein>
<reference evidence="2" key="1">
    <citation type="journal article" date="2021" name="PeerJ">
        <title>Extensive microbial diversity within the chicken gut microbiome revealed by metagenomics and culture.</title>
        <authorList>
            <person name="Gilroy R."/>
            <person name="Ravi A."/>
            <person name="Getino M."/>
            <person name="Pursley I."/>
            <person name="Horton D.L."/>
            <person name="Alikhan N.F."/>
            <person name="Baker D."/>
            <person name="Gharbi K."/>
            <person name="Hall N."/>
            <person name="Watson M."/>
            <person name="Adriaenssens E.M."/>
            <person name="Foster-Nyarko E."/>
            <person name="Jarju S."/>
            <person name="Secka A."/>
            <person name="Antonio M."/>
            <person name="Oren A."/>
            <person name="Chaudhuri R.R."/>
            <person name="La Ragione R."/>
            <person name="Hildebrand F."/>
            <person name="Pallen M.J."/>
        </authorList>
    </citation>
    <scope>NUCLEOTIDE SEQUENCE</scope>
    <source>
        <strain evidence="2">ChiHjej12B11-1927</strain>
    </source>
</reference>
<dbReference type="InterPro" id="IPR047654">
    <property type="entry name" value="IS1634_transpos"/>
</dbReference>
<dbReference type="InterPro" id="IPR012337">
    <property type="entry name" value="RNaseH-like_sf"/>
</dbReference>
<organism evidence="2 3">
    <name type="scientific">Candidatus Blautia pullistercoris</name>
    <dbReference type="NCBI Taxonomy" id="2838499"/>
    <lineage>
        <taxon>Bacteria</taxon>
        <taxon>Bacillati</taxon>
        <taxon>Bacillota</taxon>
        <taxon>Clostridia</taxon>
        <taxon>Lachnospirales</taxon>
        <taxon>Lachnospiraceae</taxon>
        <taxon>Blautia</taxon>
    </lineage>
</organism>
<proteinExistence type="predicted"/>
<gene>
    <name evidence="2" type="ORF">H9738_05755</name>
</gene>
<reference evidence="2" key="2">
    <citation type="submission" date="2021-04" db="EMBL/GenBank/DDBJ databases">
        <authorList>
            <person name="Gilroy R."/>
        </authorList>
    </citation>
    <scope>NUCLEOTIDE SEQUENCE</scope>
    <source>
        <strain evidence="2">ChiHjej12B11-1927</strain>
    </source>
</reference>
<accession>A0A9D1VL10</accession>
<evidence type="ECO:0000256" key="1">
    <source>
        <dbReference type="SAM" id="MobiDB-lite"/>
    </source>
</evidence>
<dbReference type="PANTHER" id="PTHR34614">
    <property type="match status" value="1"/>
</dbReference>
<evidence type="ECO:0000313" key="2">
    <source>
        <dbReference type="EMBL" id="HIX37360.1"/>
    </source>
</evidence>
<comment type="caution">
    <text evidence="2">The sequence shown here is derived from an EMBL/GenBank/DDBJ whole genome shotgun (WGS) entry which is preliminary data.</text>
</comment>